<keyword evidence="6" id="KW-0378">Hydrolase</keyword>
<evidence type="ECO:0000256" key="7">
    <source>
        <dbReference type="ARBA" id="ARBA00023242"/>
    </source>
</evidence>
<sequence>MDHISPSKKWMVNNITTEKKFPSIILQAVCDKNLHFLDLYCGWPGSVHDLRVLKNSPLFTSASDNKERMFPGNTHLIGDAAYASNQWVMTPFKDFGNLSAEQKRYNYIHSSSRMCIERAFGELKGRFRCFRYIDMKDMPEVMYSSSQDSSSIVLTGTLSSVDTSALTKSPLQHQHLLFTSKAISTASSTCVPSYNEDRQKCRYACDDSSALTPLET</sequence>
<evidence type="ECO:0000256" key="2">
    <source>
        <dbReference type="ARBA" id="ARBA00004123"/>
    </source>
</evidence>
<proteinExistence type="inferred from homology"/>
<dbReference type="GO" id="GO:0005634">
    <property type="term" value="C:nucleus"/>
    <property type="evidence" value="ECO:0007669"/>
    <property type="project" value="UniProtKB-SubCell"/>
</dbReference>
<keyword evidence="10" id="KW-1185">Reference proteome</keyword>
<dbReference type="GO" id="GO:0046872">
    <property type="term" value="F:metal ion binding"/>
    <property type="evidence" value="ECO:0007669"/>
    <property type="project" value="UniProtKB-KW"/>
</dbReference>
<comment type="similarity">
    <text evidence="3">Belongs to the HARBI1 family.</text>
</comment>
<comment type="subcellular location">
    <subcellularLocation>
        <location evidence="2">Nucleus</location>
    </subcellularLocation>
</comment>
<evidence type="ECO:0000313" key="9">
    <source>
        <dbReference type="EMBL" id="VDI00692.1"/>
    </source>
</evidence>
<organism evidence="9 10">
    <name type="scientific">Mytilus galloprovincialis</name>
    <name type="common">Mediterranean mussel</name>
    <dbReference type="NCBI Taxonomy" id="29158"/>
    <lineage>
        <taxon>Eukaryota</taxon>
        <taxon>Metazoa</taxon>
        <taxon>Spiralia</taxon>
        <taxon>Lophotrochozoa</taxon>
        <taxon>Mollusca</taxon>
        <taxon>Bivalvia</taxon>
        <taxon>Autobranchia</taxon>
        <taxon>Pteriomorphia</taxon>
        <taxon>Mytilida</taxon>
        <taxon>Mytiloidea</taxon>
        <taxon>Mytilidae</taxon>
        <taxon>Mytilinae</taxon>
        <taxon>Mytilus</taxon>
    </lineage>
</organism>
<dbReference type="GO" id="GO:0016787">
    <property type="term" value="F:hydrolase activity"/>
    <property type="evidence" value="ECO:0007669"/>
    <property type="project" value="UniProtKB-KW"/>
</dbReference>
<evidence type="ECO:0000256" key="5">
    <source>
        <dbReference type="ARBA" id="ARBA00022723"/>
    </source>
</evidence>
<dbReference type="Pfam" id="PF13359">
    <property type="entry name" value="DDE_Tnp_4"/>
    <property type="match status" value="1"/>
</dbReference>
<dbReference type="EMBL" id="UYJE01001266">
    <property type="protein sequence ID" value="VDI00692.1"/>
    <property type="molecule type" value="Genomic_DNA"/>
</dbReference>
<accession>A0A8B6C6J6</accession>
<dbReference type="AlphaFoldDB" id="A0A8B6C6J6"/>
<evidence type="ECO:0000256" key="3">
    <source>
        <dbReference type="ARBA" id="ARBA00006958"/>
    </source>
</evidence>
<evidence type="ECO:0000256" key="6">
    <source>
        <dbReference type="ARBA" id="ARBA00022801"/>
    </source>
</evidence>
<protein>
    <recommendedName>
        <fullName evidence="8">DDE Tnp4 domain-containing protein</fullName>
    </recommendedName>
</protein>
<keyword evidence="7" id="KW-0539">Nucleus</keyword>
<dbReference type="InterPro" id="IPR027806">
    <property type="entry name" value="HARBI1_dom"/>
</dbReference>
<dbReference type="PANTHER" id="PTHR22930">
    <property type="match status" value="1"/>
</dbReference>
<dbReference type="InterPro" id="IPR045249">
    <property type="entry name" value="HARBI1-like"/>
</dbReference>
<dbReference type="PANTHER" id="PTHR22930:SF85">
    <property type="entry name" value="GH03217P-RELATED"/>
    <property type="match status" value="1"/>
</dbReference>
<keyword evidence="5" id="KW-0479">Metal-binding</keyword>
<name>A0A8B6C6J6_MYTGA</name>
<comment type="cofactor">
    <cofactor evidence="1">
        <name>a divalent metal cation</name>
        <dbReference type="ChEBI" id="CHEBI:60240"/>
    </cofactor>
</comment>
<keyword evidence="4" id="KW-0540">Nuclease</keyword>
<comment type="caution">
    <text evidence="9">The sequence shown here is derived from an EMBL/GenBank/DDBJ whole genome shotgun (WGS) entry which is preliminary data.</text>
</comment>
<reference evidence="9" key="1">
    <citation type="submission" date="2018-11" db="EMBL/GenBank/DDBJ databases">
        <authorList>
            <person name="Alioto T."/>
            <person name="Alioto T."/>
        </authorList>
    </citation>
    <scope>NUCLEOTIDE SEQUENCE</scope>
</reference>
<evidence type="ECO:0000259" key="8">
    <source>
        <dbReference type="Pfam" id="PF13359"/>
    </source>
</evidence>
<evidence type="ECO:0000256" key="1">
    <source>
        <dbReference type="ARBA" id="ARBA00001968"/>
    </source>
</evidence>
<dbReference type="GO" id="GO:0004518">
    <property type="term" value="F:nuclease activity"/>
    <property type="evidence" value="ECO:0007669"/>
    <property type="project" value="UniProtKB-KW"/>
</dbReference>
<gene>
    <name evidence="9" type="ORF">MGAL_10B069799</name>
</gene>
<evidence type="ECO:0000313" key="10">
    <source>
        <dbReference type="Proteomes" id="UP000596742"/>
    </source>
</evidence>
<dbReference type="OrthoDB" id="6147640at2759"/>
<dbReference type="Proteomes" id="UP000596742">
    <property type="component" value="Unassembled WGS sequence"/>
</dbReference>
<evidence type="ECO:0000256" key="4">
    <source>
        <dbReference type="ARBA" id="ARBA00022722"/>
    </source>
</evidence>
<feature type="domain" description="DDE Tnp4" evidence="8">
    <location>
        <begin position="18"/>
        <end position="136"/>
    </location>
</feature>